<evidence type="ECO:0000256" key="3">
    <source>
        <dbReference type="ARBA" id="ARBA00022475"/>
    </source>
</evidence>
<keyword evidence="10" id="KW-1185">Reference proteome</keyword>
<dbReference type="EMBL" id="LPUX01000053">
    <property type="protein sequence ID" value="OAP41031.1"/>
    <property type="molecule type" value="Genomic_DNA"/>
</dbReference>
<dbReference type="PANTHER" id="PTHR43744:SF4">
    <property type="entry name" value="OSMOPROTECTIVE COMPOUNDS UPTAKE PERMEASE PROTEIN GGTD"/>
    <property type="match status" value="1"/>
</dbReference>
<reference evidence="9 10" key="1">
    <citation type="journal article" date="2016" name="Int. J. Syst. Evol. Microbiol.">
        <title>Ensifer glycinis sp. nov., an novel rhizobial species associated with Glycine spp.</title>
        <authorList>
            <person name="Yan H."/>
            <person name="Yan J."/>
            <person name="Sui X.H."/>
            <person name="Wang E.T."/>
            <person name="Chen W.X."/>
            <person name="Zhang X.X."/>
            <person name="Chen W.F."/>
        </authorList>
    </citation>
    <scope>NUCLEOTIDE SEQUENCE [LARGE SCALE GENOMIC DNA]</scope>
    <source>
        <strain evidence="9 10">CCBAU 23380</strain>
    </source>
</reference>
<evidence type="ECO:0000256" key="7">
    <source>
        <dbReference type="RuleBase" id="RU363032"/>
    </source>
</evidence>
<dbReference type="InterPro" id="IPR035906">
    <property type="entry name" value="MetI-like_sf"/>
</dbReference>
<evidence type="ECO:0000313" key="10">
    <source>
        <dbReference type="Proteomes" id="UP000094025"/>
    </source>
</evidence>
<evidence type="ECO:0000256" key="6">
    <source>
        <dbReference type="ARBA" id="ARBA00023136"/>
    </source>
</evidence>
<keyword evidence="4 7" id="KW-0812">Transmembrane</keyword>
<name>A0A178Y0M6_9HYPH</name>
<gene>
    <name evidence="9" type="ORF">AU381_03870</name>
</gene>
<sequence length="382" mass="41154">MNPSTRSPLTWAVHLSVLLLVLLWTMPTAGLLISSLRDKDQLAVSGWWTALATSSRNDVVRAPSAEHQVERDGKFVIAGNLLEGQGGGQISAFGFSSREPATFKPGETAELNDGERLTVQADGSFEIVSDKKMEGSRGQRIFYTAATPPRFTIDNYVEVLSAAGIGTSFLNSLTVAIPSTVIPILIAAFAAYALAWMPFPGRAILLAVVVGLLVVPLQMSLIPLLQLYNGVGAFFGVPAKTYMGIWLAHTGFGLPLAIYLLRNYMAGLPREIMESARVDGASDFDIFVKIIMPLSFPALASFAIFQFLWTWNDLLVAIVFLGAGEDSLVLTGRLVNLLGSRGGNWEILTASAFITIVVPLIVFFTLQRYLVRGLLAGSVKGG</sequence>
<feature type="transmembrane region" description="Helical" evidence="7">
    <location>
        <begin position="203"/>
        <end position="225"/>
    </location>
</feature>
<dbReference type="RefSeq" id="WP_064241334.1">
    <property type="nucleotide sequence ID" value="NZ_LPUX01000053.1"/>
</dbReference>
<dbReference type="AlphaFoldDB" id="A0A178Y0M6"/>
<dbReference type="GO" id="GO:0005886">
    <property type="term" value="C:plasma membrane"/>
    <property type="evidence" value="ECO:0007669"/>
    <property type="project" value="UniProtKB-SubCell"/>
</dbReference>
<dbReference type="CDD" id="cd06261">
    <property type="entry name" value="TM_PBP2"/>
    <property type="match status" value="1"/>
</dbReference>
<evidence type="ECO:0000256" key="5">
    <source>
        <dbReference type="ARBA" id="ARBA00022989"/>
    </source>
</evidence>
<organism evidence="9 10">
    <name type="scientific">Sinorhizobium glycinis</name>
    <dbReference type="NCBI Taxonomy" id="1472378"/>
    <lineage>
        <taxon>Bacteria</taxon>
        <taxon>Pseudomonadati</taxon>
        <taxon>Pseudomonadota</taxon>
        <taxon>Alphaproteobacteria</taxon>
        <taxon>Hyphomicrobiales</taxon>
        <taxon>Rhizobiaceae</taxon>
        <taxon>Sinorhizobium/Ensifer group</taxon>
        <taxon>Sinorhizobium</taxon>
    </lineage>
</organism>
<dbReference type="InterPro" id="IPR000515">
    <property type="entry name" value="MetI-like"/>
</dbReference>
<dbReference type="SUPFAM" id="SSF161098">
    <property type="entry name" value="MetI-like"/>
    <property type="match status" value="1"/>
</dbReference>
<feature type="transmembrane region" description="Helical" evidence="7">
    <location>
        <begin position="347"/>
        <end position="366"/>
    </location>
</feature>
<comment type="similarity">
    <text evidence="7">Belongs to the binding-protein-dependent transport system permease family.</text>
</comment>
<evidence type="ECO:0000256" key="2">
    <source>
        <dbReference type="ARBA" id="ARBA00022448"/>
    </source>
</evidence>
<feature type="transmembrane region" description="Helical" evidence="7">
    <location>
        <begin position="286"/>
        <end position="308"/>
    </location>
</feature>
<keyword evidence="3" id="KW-1003">Cell membrane</keyword>
<dbReference type="Proteomes" id="UP000094025">
    <property type="component" value="Unassembled WGS sequence"/>
</dbReference>
<dbReference type="Gene3D" id="1.10.3720.10">
    <property type="entry name" value="MetI-like"/>
    <property type="match status" value="1"/>
</dbReference>
<evidence type="ECO:0000256" key="1">
    <source>
        <dbReference type="ARBA" id="ARBA00004651"/>
    </source>
</evidence>
<protein>
    <submittedName>
        <fullName evidence="9">Alpha-glucoside ABC transporter permease</fullName>
    </submittedName>
</protein>
<dbReference type="STRING" id="1472378.AU381_03870"/>
<comment type="caution">
    <text evidence="9">The sequence shown here is derived from an EMBL/GenBank/DDBJ whole genome shotgun (WGS) entry which is preliminary data.</text>
</comment>
<feature type="transmembrane region" description="Helical" evidence="7">
    <location>
        <begin position="175"/>
        <end position="196"/>
    </location>
</feature>
<keyword evidence="6 7" id="KW-0472">Membrane</keyword>
<feature type="transmembrane region" description="Helical" evidence="7">
    <location>
        <begin position="245"/>
        <end position="265"/>
    </location>
</feature>
<dbReference type="OrthoDB" id="9815445at2"/>
<dbReference type="PROSITE" id="PS50928">
    <property type="entry name" value="ABC_TM1"/>
    <property type="match status" value="1"/>
</dbReference>
<keyword evidence="2 7" id="KW-0813">Transport</keyword>
<dbReference type="Pfam" id="PF00528">
    <property type="entry name" value="BPD_transp_1"/>
    <property type="match status" value="1"/>
</dbReference>
<keyword evidence="5 7" id="KW-1133">Transmembrane helix</keyword>
<feature type="transmembrane region" description="Helical" evidence="7">
    <location>
        <begin position="12"/>
        <end position="33"/>
    </location>
</feature>
<feature type="domain" description="ABC transmembrane type-1" evidence="8">
    <location>
        <begin position="169"/>
        <end position="366"/>
    </location>
</feature>
<evidence type="ECO:0000256" key="4">
    <source>
        <dbReference type="ARBA" id="ARBA00022692"/>
    </source>
</evidence>
<evidence type="ECO:0000313" key="9">
    <source>
        <dbReference type="EMBL" id="OAP41031.1"/>
    </source>
</evidence>
<proteinExistence type="inferred from homology"/>
<comment type="subcellular location">
    <subcellularLocation>
        <location evidence="1 7">Cell membrane</location>
        <topology evidence="1 7">Multi-pass membrane protein</topology>
    </subcellularLocation>
</comment>
<dbReference type="GO" id="GO:0055085">
    <property type="term" value="P:transmembrane transport"/>
    <property type="evidence" value="ECO:0007669"/>
    <property type="project" value="InterPro"/>
</dbReference>
<dbReference type="PANTHER" id="PTHR43744">
    <property type="entry name" value="ABC TRANSPORTER PERMEASE PROTEIN MG189-RELATED-RELATED"/>
    <property type="match status" value="1"/>
</dbReference>
<evidence type="ECO:0000259" key="8">
    <source>
        <dbReference type="PROSITE" id="PS50928"/>
    </source>
</evidence>
<accession>A0A178Y0M6</accession>